<accession>A0A0F7VKK7</accession>
<keyword evidence="1" id="KW-0614">Plasmid</keyword>
<dbReference type="AlphaFoldDB" id="A0A0F7VKK7"/>
<sequence length="69" mass="7794">MARFQIVTTDDQAHTEGEPSFAFQSLGHDSVRLTTYDHDGDYVVLRYEHGLELSIPEHRIKHIATTPAA</sequence>
<dbReference type="PATRIC" id="fig|1437453.6.peg.7233"/>
<dbReference type="KEGG" id="sle:sle1_107"/>
<protein>
    <submittedName>
        <fullName evidence="1">Sle1_107 protein</fullName>
    </submittedName>
</protein>
<reference evidence="2" key="1">
    <citation type="submission" date="2015-02" db="EMBL/GenBank/DDBJ databases">
        <authorList>
            <person name="Gomez-Escribano P.J."/>
        </authorList>
    </citation>
    <scope>NUCLEOTIDE SEQUENCE [LARGE SCALE GENOMIC DNA]</scope>
    <source>
        <strain evidence="2">C34 (DSM 42122 / NRRL B-24963)</strain>
        <plasmid evidence="2">pSLE1</plasmid>
    </source>
</reference>
<evidence type="ECO:0000313" key="2">
    <source>
        <dbReference type="Proteomes" id="UP000035016"/>
    </source>
</evidence>
<geneLocation type="plasmid" evidence="1 2">
    <name>pSLE1</name>
</geneLocation>
<dbReference type="EMBL" id="LN831788">
    <property type="protein sequence ID" value="CQR59274.1"/>
    <property type="molecule type" value="Genomic_DNA"/>
</dbReference>
<name>A0A0F7VKK7_STRLW</name>
<dbReference type="RefSeq" id="WP_047121300.1">
    <property type="nucleotide sequence ID" value="NZ_LN831788.1"/>
</dbReference>
<dbReference type="Proteomes" id="UP000035016">
    <property type="component" value="Plasmid pSLE1"/>
</dbReference>
<gene>
    <name evidence="1" type="ORF">sle1_107</name>
</gene>
<organism evidence="1 2">
    <name type="scientific">Streptomyces leeuwenhoekii</name>
    <dbReference type="NCBI Taxonomy" id="1437453"/>
    <lineage>
        <taxon>Bacteria</taxon>
        <taxon>Bacillati</taxon>
        <taxon>Actinomycetota</taxon>
        <taxon>Actinomycetes</taxon>
        <taxon>Kitasatosporales</taxon>
        <taxon>Streptomycetaceae</taxon>
        <taxon>Streptomyces</taxon>
    </lineage>
</organism>
<evidence type="ECO:0000313" key="1">
    <source>
        <dbReference type="EMBL" id="CQR59274.1"/>
    </source>
</evidence>
<proteinExistence type="predicted"/>